<evidence type="ECO:0000256" key="4">
    <source>
        <dbReference type="SAM" id="SignalP"/>
    </source>
</evidence>
<dbReference type="Pfam" id="PF05193">
    <property type="entry name" value="Peptidase_M16_C"/>
    <property type="match status" value="2"/>
</dbReference>
<evidence type="ECO:0000313" key="7">
    <source>
        <dbReference type="EMBL" id="WNO54681.1"/>
    </source>
</evidence>
<feature type="domain" description="Peptidase M16 C-terminal" evidence="6">
    <location>
        <begin position="716"/>
        <end position="894"/>
    </location>
</feature>
<evidence type="ECO:0000259" key="5">
    <source>
        <dbReference type="Pfam" id="PF00675"/>
    </source>
</evidence>
<dbReference type="InterPro" id="IPR007863">
    <property type="entry name" value="Peptidase_M16_C"/>
</dbReference>
<feature type="signal peptide" evidence="4">
    <location>
        <begin position="1"/>
        <end position="23"/>
    </location>
</feature>
<dbReference type="PANTHER" id="PTHR11851">
    <property type="entry name" value="METALLOPROTEASE"/>
    <property type="match status" value="1"/>
</dbReference>
<reference evidence="7 8" key="1">
    <citation type="submission" date="2023-09" db="EMBL/GenBank/DDBJ databases">
        <authorList>
            <person name="Rey-Velasco X."/>
        </authorList>
    </citation>
    <scope>NUCLEOTIDE SEQUENCE [LARGE SCALE GENOMIC DNA]</scope>
    <source>
        <strain evidence="7 8">W311</strain>
    </source>
</reference>
<dbReference type="InterPro" id="IPR050361">
    <property type="entry name" value="MPP/UQCRC_Complex"/>
</dbReference>
<protein>
    <submittedName>
        <fullName evidence="7">Pitrilysin family protein</fullName>
    </submittedName>
</protein>
<feature type="chain" id="PRO_5045545003" evidence="4">
    <location>
        <begin position="24"/>
        <end position="989"/>
    </location>
</feature>
<feature type="region of interest" description="Disordered" evidence="3">
    <location>
        <begin position="513"/>
        <end position="534"/>
    </location>
</feature>
<dbReference type="Pfam" id="PF00675">
    <property type="entry name" value="Peptidase_M16"/>
    <property type="match status" value="2"/>
</dbReference>
<evidence type="ECO:0000256" key="2">
    <source>
        <dbReference type="ARBA" id="ARBA00023049"/>
    </source>
</evidence>
<keyword evidence="4" id="KW-0732">Signal</keyword>
<dbReference type="RefSeq" id="WP_313917444.1">
    <property type="nucleotide sequence ID" value="NZ_CP135076.1"/>
</dbReference>
<keyword evidence="2" id="KW-0378">Hydrolase</keyword>
<organism evidence="7 8">
    <name type="scientific">Stakelama saccharophila</name>
    <dbReference type="NCBI Taxonomy" id="3075605"/>
    <lineage>
        <taxon>Bacteria</taxon>
        <taxon>Pseudomonadati</taxon>
        <taxon>Pseudomonadota</taxon>
        <taxon>Alphaproteobacteria</taxon>
        <taxon>Sphingomonadales</taxon>
        <taxon>Sphingomonadaceae</taxon>
        <taxon>Stakelama</taxon>
    </lineage>
</organism>
<gene>
    <name evidence="7" type="ORF">RPR59_05365</name>
</gene>
<dbReference type="SUPFAM" id="SSF63411">
    <property type="entry name" value="LuxS/MPP-like metallohydrolase"/>
    <property type="match status" value="4"/>
</dbReference>
<dbReference type="InterPro" id="IPR011765">
    <property type="entry name" value="Pept_M16_N"/>
</dbReference>
<feature type="domain" description="Peptidase M16 C-terminal" evidence="6">
    <location>
        <begin position="222"/>
        <end position="397"/>
    </location>
</feature>
<keyword evidence="8" id="KW-1185">Reference proteome</keyword>
<dbReference type="EMBL" id="CP135076">
    <property type="protein sequence ID" value="WNO54681.1"/>
    <property type="molecule type" value="Genomic_DNA"/>
</dbReference>
<name>A0ABZ0BB80_9SPHN</name>
<comment type="similarity">
    <text evidence="1">Belongs to the peptidase M16 family.</text>
</comment>
<dbReference type="Gene3D" id="3.30.830.10">
    <property type="entry name" value="Metalloenzyme, LuxS/M16 peptidase-like"/>
    <property type="match status" value="4"/>
</dbReference>
<dbReference type="InterPro" id="IPR011249">
    <property type="entry name" value="Metalloenz_LuxS/M16"/>
</dbReference>
<dbReference type="Proteomes" id="UP001302249">
    <property type="component" value="Chromosome"/>
</dbReference>
<feature type="domain" description="Peptidase M16 N-terminal" evidence="5">
    <location>
        <begin position="567"/>
        <end position="688"/>
    </location>
</feature>
<sequence length="989" mass="106204">MFRNCLALAIAGLSLGVSPVAMATAQGAQQGADAALPQPAAPVQQLVDDVDIPYQTFTLDNGLQVIVSPDDKAPVVAVSVWYHVGSKDEPKGKTGFAHLFEHLMFGGSENSNQSWFKPMQDIGATDMNGTTYFDRTNYFETVPRGALDTALFLESDRMGHLLPAVTQEKLDIQRGVVQNEKRQGDNQPGGLIDYEIYGTLFPEGHPYHHTTIGSMADLDAASLETVKDWFRNHYGPNNAVLVLAGDIDVPTAKTLVRKYFGDIPRGPQSHPAEASVPTLDAPVHRDFKDQVANTTVSRVWAIPGMTSEDAPALDLAASVLGGLASSRLDNQLVRDEKIAVSVSAGAQQFERVGLFQVNAVVKPGVDPQKVGQRVDRIIADFLKEGPTQAELTRAKTQTVAGTIRGLESVGGFGGKAVTLAQGAIYAGDPGYYKKQLRQKVALTPEQVRQTARKWLSRPVFSYTLSPGERGEYQEAASAVGKPAQIGAPSYYRAPLSSEHPLARKPAHFATPAERAASLRASVAPAPAPQGVDRSHLPEVGTIADLDFPTIERAKLSNGIPVVFAHRGGVPIVRVAMDFDAGAAADPAGKSGLQAFMVTLMDEGTDRYDSAQIAKAKENLGATISVGSNMDRSGVYMTALTPNLAPSLDLMADIVRNPAFRPSDVERVRDQQLARIASEAKQPVGIALRTLPPILYGDGHPYGVPFSGTGDPAVVSKLTPQEIAQFHNAWIRPEKARIYVVGDTTLDQVMPLLESSFGDWKGTGAVPKKDFAAGTPAAQNRVLLIDRPNSPQSLIFGGELLPVQGTDDILPLEQANDILGSSFLSRLNSDLREEKHWAYGVSGFINRVEKQVPYLIYAPVQANQTGPSIAAMTQDINQFLTEKGVTQAELQRTINGSIRELPGQFETAADVLNGLEANARFDRPDDYYETLASRLRALSADELDAAARKVIDTSKLTWVVIGDAASVKPQLEKLGLPVEVQGSAGAGTPE</sequence>
<evidence type="ECO:0000313" key="8">
    <source>
        <dbReference type="Proteomes" id="UP001302249"/>
    </source>
</evidence>
<keyword evidence="2" id="KW-0482">Metalloprotease</keyword>
<proteinExistence type="inferred from homology"/>
<keyword evidence="2" id="KW-0645">Protease</keyword>
<evidence type="ECO:0000256" key="3">
    <source>
        <dbReference type="SAM" id="MobiDB-lite"/>
    </source>
</evidence>
<dbReference type="PANTHER" id="PTHR11851:SF49">
    <property type="entry name" value="MITOCHONDRIAL-PROCESSING PEPTIDASE SUBUNIT ALPHA"/>
    <property type="match status" value="1"/>
</dbReference>
<evidence type="ECO:0000259" key="6">
    <source>
        <dbReference type="Pfam" id="PF05193"/>
    </source>
</evidence>
<feature type="domain" description="Peptidase M16 N-terminal" evidence="5">
    <location>
        <begin position="66"/>
        <end position="185"/>
    </location>
</feature>
<evidence type="ECO:0000256" key="1">
    <source>
        <dbReference type="ARBA" id="ARBA00007261"/>
    </source>
</evidence>
<accession>A0ABZ0BB80</accession>